<dbReference type="EMBL" id="MU274913">
    <property type="protein sequence ID" value="KAI0088475.1"/>
    <property type="molecule type" value="Genomic_DNA"/>
</dbReference>
<reference evidence="1" key="1">
    <citation type="journal article" date="2021" name="Environ. Microbiol.">
        <title>Gene family expansions and transcriptome signatures uncover fungal adaptations to wood decay.</title>
        <authorList>
            <person name="Hage H."/>
            <person name="Miyauchi S."/>
            <person name="Viragh M."/>
            <person name="Drula E."/>
            <person name="Min B."/>
            <person name="Chaduli D."/>
            <person name="Navarro D."/>
            <person name="Favel A."/>
            <person name="Norest M."/>
            <person name="Lesage-Meessen L."/>
            <person name="Balint B."/>
            <person name="Merenyi Z."/>
            <person name="de Eugenio L."/>
            <person name="Morin E."/>
            <person name="Martinez A.T."/>
            <person name="Baldrian P."/>
            <person name="Stursova M."/>
            <person name="Martinez M.J."/>
            <person name="Novotny C."/>
            <person name="Magnuson J.K."/>
            <person name="Spatafora J.W."/>
            <person name="Maurice S."/>
            <person name="Pangilinan J."/>
            <person name="Andreopoulos W."/>
            <person name="LaButti K."/>
            <person name="Hundley H."/>
            <person name="Na H."/>
            <person name="Kuo A."/>
            <person name="Barry K."/>
            <person name="Lipzen A."/>
            <person name="Henrissat B."/>
            <person name="Riley R."/>
            <person name="Ahrendt S."/>
            <person name="Nagy L.G."/>
            <person name="Grigoriev I.V."/>
            <person name="Martin F."/>
            <person name="Rosso M.N."/>
        </authorList>
    </citation>
    <scope>NUCLEOTIDE SEQUENCE</scope>
    <source>
        <strain evidence="1">CBS 384.51</strain>
    </source>
</reference>
<dbReference type="Proteomes" id="UP001055072">
    <property type="component" value="Unassembled WGS sequence"/>
</dbReference>
<protein>
    <submittedName>
        <fullName evidence="1">Uncharacterized protein</fullName>
    </submittedName>
</protein>
<name>A0ACB8U2K8_9APHY</name>
<evidence type="ECO:0000313" key="2">
    <source>
        <dbReference type="Proteomes" id="UP001055072"/>
    </source>
</evidence>
<organism evidence="1 2">
    <name type="scientific">Irpex rosettiformis</name>
    <dbReference type="NCBI Taxonomy" id="378272"/>
    <lineage>
        <taxon>Eukaryota</taxon>
        <taxon>Fungi</taxon>
        <taxon>Dikarya</taxon>
        <taxon>Basidiomycota</taxon>
        <taxon>Agaricomycotina</taxon>
        <taxon>Agaricomycetes</taxon>
        <taxon>Polyporales</taxon>
        <taxon>Irpicaceae</taxon>
        <taxon>Irpex</taxon>
    </lineage>
</organism>
<proteinExistence type="predicted"/>
<comment type="caution">
    <text evidence="1">The sequence shown here is derived from an EMBL/GenBank/DDBJ whole genome shotgun (WGS) entry which is preliminary data.</text>
</comment>
<keyword evidence="2" id="KW-1185">Reference proteome</keyword>
<gene>
    <name evidence="1" type="ORF">BDY19DRAFT_165528</name>
</gene>
<sequence>MNANWYPQQQQENRRPQYQAPGPSVSNGTVDAVHDAHRLLAVYPFASATPTNHVARHLSGLSLTATPPSYYVQPTNYNAHISNPQQYHSQYLDYAREINHLASPSVPYNDGGYWQSQRNEAVKYLGQQSSYAYQDAPQWSNQRSQHSGPSSYQPSAFAQSVFQRTAPTAAYPTPPPPGIRSSSSSLAMALGAPVPMQPQQPAQPPKTYTPAESPAFFDNFLAQQTAGMRSTLPEMKAQRFDGVELTPRKKQLHADFVPPHAMPQTPDTSSRKRKAGQALESPSLKRTVLLSNGSPMKQEDNAVTNGYSSSMAITPSIVIAPSMTVVETSSPTPTPRQKLQAYVELPPMRREFQTPSQKGKERMQEEDEFSGFPSEGDGSPRKRFAGSVMSPTKRATGDRDDRGPLEKFLGFVEDVFEAEDSLPPDIDPSDLPPEFFSPLTSDPSQAMLHRLVVNKLTKLIIKGSGGHTRQATRDAVNGSPRKVKRSFATVDTTVLSRLLRILERSVRAGEDLDPFKTASNEHARVPAKVELSPRKPPRKKKGDNRARSKSATPHVNGEDEGTETANSALQEVMEVDLEALSRALELARDSLAATDCCLALLSSDRLQKQLYSEELITMCLSTVKNQLTKIIYPFVEASSDSATQLTPLLLHVIQSPADSDERHLTSEIFHSISSVIPRINDLISADSMSMPEAIVIQAVYVAIGPFFVVEGGTDGKGKEKKSSAMLDTLGTSAMRGLRLDALALIRSIFANYEDQRGWIIEEILSSLIKLSDTKQKAGQFRLRDGRSIRTVSALLMQLVQTSAHDVRVEVDSLRRARQQDLVMGGHSTMKAQNKETFLDEKDMEELRLYASGLDSATKAAKTIIAFLTHRSGKTKSTKNANEAEYRIIFDNLIADLLTVLFWPEWPAAAVVLGVAVRFMVSSLDDIKTSTQSENNAAKTMALDHLGVIAARLRPNSMRTSRSNAHLTSVDENFSKRDHKGLKALMGAHRDISLYLCRRSSEDQACQSARELSIVVLGQELAIILKQCARLLEDPNEDDGSDIQDELVSYGKKMKEMLHTIWDDQTVDVFDSGTSQEEIQRIDQLAEEIGMTQGLKSYFNPILNTVIQSLDAQPVFMRTKALKALGQIITSDPEILSAKTVRHSIDAHLLDSSSAVRDAAVELIGKYIIESPQLADKYYKQVADRIQDTGLGVRKRVLKLFKTLYGATNDRMRRIDMCNRIVQRMGDEDDTVKDLAMKTLEELWFTDTPSPSVSGTKATPPVDGDKSHLLVKVSIIMGTAACFKDRNSPLEDLLHTLITQKDGTDASLLHRRYSEICEVLIDGLVDASDLPGFTVVSCVRTICLFTSANPSVLTASHASTLLPYLKNSSTPEDQATSDYLLRIYRAAIPHLPKTALKFGQDLQTALQPMIIKPSPTAGIAGLQETVACLCSVVQHISHEYRRLVALLKSCSARLMQTAAKPATVHISPQDMRALPILVLIVALLCEYCNFDDLRSHADLQKDLNAISQGPITEYMYTLFLKLYNRFTDVSLRSRLLQCLGFLFRAQPSLLTAEPSSQIMDAIFASDDEDARSRLLKIMQDFLVAEADKHTAKEKDNASKSKKNQDTVNMDELVGNTDGFAESGVSSAIVQRYLQPILAAALSQNGQMQAPAVDILAFTIKQGLAHPLQCFPVIVALETSPNLNLSAHACHLHSILHTKHTSLLNTRYVASARSSFDYQKKCVGTAVQGYRMTPAPTALLHRWYTLVREKRPLRQDFLKSLTKVFDIEITKTSQDDVEFARYMAENFASFDYRTQEEVLTVLKYQTSVLSTTGMQLVEAVCPSHLLKQLHDESAMQGQEPPPEVGFEIIPEEEFQRQLPMIRSSIIICIIMLLKTYLKALYGISEEKSSKWVLGKKSAIGDRPAVRRHERPLTWDNVGAVFTPILTSEELVSQRRKFLEVWSEDGVNAEPEDDFNES</sequence>
<accession>A0ACB8U2K8</accession>
<evidence type="ECO:0000313" key="1">
    <source>
        <dbReference type="EMBL" id="KAI0088475.1"/>
    </source>
</evidence>